<dbReference type="STRING" id="1921803.NIES593_05685"/>
<feature type="transmembrane region" description="Helical" evidence="10">
    <location>
        <begin position="184"/>
        <end position="205"/>
    </location>
</feature>
<dbReference type="GO" id="GO:0031501">
    <property type="term" value="C:mannosyltransferase complex"/>
    <property type="evidence" value="ECO:0007669"/>
    <property type="project" value="TreeGrafter"/>
</dbReference>
<feature type="transmembrane region" description="Helical" evidence="10">
    <location>
        <begin position="226"/>
        <end position="244"/>
    </location>
</feature>
<feature type="transmembrane region" description="Helical" evidence="10">
    <location>
        <begin position="292"/>
        <end position="310"/>
    </location>
</feature>
<comment type="subcellular location">
    <subcellularLocation>
        <location evidence="1">Endoplasmic reticulum membrane</location>
        <topology evidence="1">Multi-pass membrane protein</topology>
    </subcellularLocation>
</comment>
<dbReference type="Proteomes" id="UP000186868">
    <property type="component" value="Unassembled WGS sequence"/>
</dbReference>
<feature type="transmembrane region" description="Helical" evidence="10">
    <location>
        <begin position="339"/>
        <end position="355"/>
    </location>
</feature>
<dbReference type="EMBL" id="MRCB01000004">
    <property type="protein sequence ID" value="OKH25247.1"/>
    <property type="molecule type" value="Genomic_DNA"/>
</dbReference>
<name>A0A1U7HNV1_9CYAN</name>
<dbReference type="InterPro" id="IPR038731">
    <property type="entry name" value="RgtA/B/C-like"/>
</dbReference>
<accession>A0A1U7HNV1</accession>
<evidence type="ECO:0000256" key="4">
    <source>
        <dbReference type="ARBA" id="ARBA00022676"/>
    </source>
</evidence>
<dbReference type="OrthoDB" id="151635at2"/>
<feature type="transmembrane region" description="Helical" evidence="10">
    <location>
        <begin position="317"/>
        <end position="333"/>
    </location>
</feature>
<feature type="transmembrane region" description="Helical" evidence="10">
    <location>
        <begin position="16"/>
        <end position="35"/>
    </location>
</feature>
<reference evidence="12 13" key="1">
    <citation type="submission" date="2016-11" db="EMBL/GenBank/DDBJ databases">
        <title>Draft Genome Sequences of Nine Cyanobacterial Strains from Diverse Habitats.</title>
        <authorList>
            <person name="Zhu T."/>
            <person name="Hou S."/>
            <person name="Lu X."/>
            <person name="Hess W.R."/>
        </authorList>
    </citation>
    <scope>NUCLEOTIDE SEQUENCE [LARGE SCALE GENOMIC DNA]</scope>
    <source>
        <strain evidence="12 13">NIES-593</strain>
    </source>
</reference>
<organism evidence="12 13">
    <name type="scientific">Hydrococcus rivularis NIES-593</name>
    <dbReference type="NCBI Taxonomy" id="1921803"/>
    <lineage>
        <taxon>Bacteria</taxon>
        <taxon>Bacillati</taxon>
        <taxon>Cyanobacteriota</taxon>
        <taxon>Cyanophyceae</taxon>
        <taxon>Pleurocapsales</taxon>
        <taxon>Hydrococcaceae</taxon>
        <taxon>Hydrococcus</taxon>
    </lineage>
</organism>
<feature type="transmembrane region" description="Helical" evidence="10">
    <location>
        <begin position="110"/>
        <end position="130"/>
    </location>
</feature>
<feature type="domain" description="Glycosyltransferase RgtA/B/C/D-like" evidence="11">
    <location>
        <begin position="93"/>
        <end position="240"/>
    </location>
</feature>
<comment type="pathway">
    <text evidence="2">Glycolipid biosynthesis; glycosylphosphatidylinositol-anchor biosynthesis.</text>
</comment>
<proteinExistence type="predicted"/>
<dbReference type="GO" id="GO:0000009">
    <property type="term" value="F:alpha-1,6-mannosyltransferase activity"/>
    <property type="evidence" value="ECO:0007669"/>
    <property type="project" value="InterPro"/>
</dbReference>
<evidence type="ECO:0000256" key="7">
    <source>
        <dbReference type="ARBA" id="ARBA00022824"/>
    </source>
</evidence>
<evidence type="ECO:0000256" key="8">
    <source>
        <dbReference type="ARBA" id="ARBA00022989"/>
    </source>
</evidence>
<keyword evidence="3" id="KW-0337">GPI-anchor biosynthesis</keyword>
<comment type="caution">
    <text evidence="12">The sequence shown here is derived from an EMBL/GenBank/DDBJ whole genome shotgun (WGS) entry which is preliminary data.</text>
</comment>
<evidence type="ECO:0000256" key="1">
    <source>
        <dbReference type="ARBA" id="ARBA00004477"/>
    </source>
</evidence>
<keyword evidence="13" id="KW-1185">Reference proteome</keyword>
<feature type="transmembrane region" description="Helical" evidence="10">
    <location>
        <begin position="362"/>
        <end position="385"/>
    </location>
</feature>
<evidence type="ECO:0000256" key="3">
    <source>
        <dbReference type="ARBA" id="ARBA00022502"/>
    </source>
</evidence>
<dbReference type="AlphaFoldDB" id="A0A1U7HNV1"/>
<dbReference type="Pfam" id="PF13231">
    <property type="entry name" value="PMT_2"/>
    <property type="match status" value="1"/>
</dbReference>
<dbReference type="GO" id="GO:0016020">
    <property type="term" value="C:membrane"/>
    <property type="evidence" value="ECO:0007669"/>
    <property type="project" value="GOC"/>
</dbReference>
<keyword evidence="4" id="KW-0328">Glycosyltransferase</keyword>
<dbReference type="RefSeq" id="WP_073598655.1">
    <property type="nucleotide sequence ID" value="NZ_MRCB01000004.1"/>
</dbReference>
<protein>
    <recommendedName>
        <fullName evidence="11">Glycosyltransferase RgtA/B/C/D-like domain-containing protein</fullName>
    </recommendedName>
</protein>
<feature type="transmembrane region" description="Helical" evidence="10">
    <location>
        <begin position="150"/>
        <end position="178"/>
    </location>
</feature>
<keyword evidence="9 10" id="KW-0472">Membrane</keyword>
<evidence type="ECO:0000256" key="9">
    <source>
        <dbReference type="ARBA" id="ARBA00023136"/>
    </source>
</evidence>
<keyword evidence="8 10" id="KW-1133">Transmembrane helix</keyword>
<evidence type="ECO:0000256" key="6">
    <source>
        <dbReference type="ARBA" id="ARBA00022692"/>
    </source>
</evidence>
<evidence type="ECO:0000256" key="10">
    <source>
        <dbReference type="SAM" id="Phobius"/>
    </source>
</evidence>
<keyword evidence="7" id="KW-0256">Endoplasmic reticulum</keyword>
<evidence type="ECO:0000256" key="2">
    <source>
        <dbReference type="ARBA" id="ARBA00004687"/>
    </source>
</evidence>
<keyword evidence="6 10" id="KW-0812">Transmembrane</keyword>
<dbReference type="PANTHER" id="PTHR12468">
    <property type="entry name" value="GPI MANNOSYLTRANSFERASE 2"/>
    <property type="match status" value="1"/>
</dbReference>
<dbReference type="PANTHER" id="PTHR12468:SF2">
    <property type="entry name" value="GPI MANNOSYLTRANSFERASE 2"/>
    <property type="match status" value="1"/>
</dbReference>
<gene>
    <name evidence="12" type="ORF">NIES593_05685</name>
</gene>
<evidence type="ECO:0000259" key="11">
    <source>
        <dbReference type="Pfam" id="PF13231"/>
    </source>
</evidence>
<dbReference type="UniPathway" id="UPA00196"/>
<evidence type="ECO:0000256" key="5">
    <source>
        <dbReference type="ARBA" id="ARBA00022679"/>
    </source>
</evidence>
<evidence type="ECO:0000313" key="12">
    <source>
        <dbReference type="EMBL" id="OKH25247.1"/>
    </source>
</evidence>
<evidence type="ECO:0000313" key="13">
    <source>
        <dbReference type="Proteomes" id="UP000186868"/>
    </source>
</evidence>
<dbReference type="GO" id="GO:0006506">
    <property type="term" value="P:GPI anchor biosynthetic process"/>
    <property type="evidence" value="ECO:0007669"/>
    <property type="project" value="UniProtKB-UniPathway"/>
</dbReference>
<dbReference type="InterPro" id="IPR007315">
    <property type="entry name" value="PIG-V/Gpi18"/>
</dbReference>
<sequence length="386" mass="43998">MKIAATLKKNLPELKYILLLFLSTRLILTIIGVISRSLLERQYGKQYIYSTQLWLDIWGVWDSYWYIDIAEGGYSAEVGTSFSETQANYAFFPLYPMLMRLIGTVMGGKYFIAGIIISNVCLIIACYLLYRLVQLKSDRENALQSVKFLLVSPTGFILSGVFTESLYLMLAILCFYLAEKKQWLLVGIAGFFLALTRSVGVLIVVPMLYEYLQSQEFQLKKIRYDILFLLLIPLGLSLFVLYNYHLTSNFFAFSNIQSAWNRSLSDPLSAIVNGLRKGFLQPNVRNLFKIKTLLESTFSIAALGLLCIFFRKIPVSYWIFGIYSIVVPLLAGIDSMPRFILPIFTLYILLAKLASNRLFDQVVTLSLALIQGFLMVFWSCGYSLVV</sequence>
<keyword evidence="5" id="KW-0808">Transferase</keyword>
<dbReference type="GO" id="GO:0004376">
    <property type="term" value="F:GPI mannosyltransferase activity"/>
    <property type="evidence" value="ECO:0007669"/>
    <property type="project" value="InterPro"/>
</dbReference>